<keyword evidence="2" id="KW-1185">Reference proteome</keyword>
<dbReference type="GeneID" id="94545339"/>
<organism evidence="1 2">
    <name type="scientific">Weissella soli</name>
    <dbReference type="NCBI Taxonomy" id="155866"/>
    <lineage>
        <taxon>Bacteria</taxon>
        <taxon>Bacillati</taxon>
        <taxon>Bacillota</taxon>
        <taxon>Bacilli</taxon>
        <taxon>Lactobacillales</taxon>
        <taxon>Lactobacillaceae</taxon>
        <taxon>Weissella</taxon>
    </lineage>
</organism>
<dbReference type="Proteomes" id="UP000254912">
    <property type="component" value="Unassembled WGS sequence"/>
</dbReference>
<reference evidence="1 2" key="1">
    <citation type="submission" date="2018-07" db="EMBL/GenBank/DDBJ databases">
        <title>Genomic Encyclopedia of Type Strains, Phase III (KMG-III): the genomes of soil and plant-associated and newly described type strains.</title>
        <authorList>
            <person name="Whitman W."/>
        </authorList>
    </citation>
    <scope>NUCLEOTIDE SEQUENCE [LARGE SCALE GENOMIC DNA]</scope>
    <source>
        <strain evidence="1 2">CECT 7031</strain>
    </source>
</reference>
<gene>
    <name evidence="1" type="ORF">DFP99_0926</name>
</gene>
<dbReference type="EMBL" id="QRAS01000002">
    <property type="protein sequence ID" value="RDL06547.1"/>
    <property type="molecule type" value="Genomic_DNA"/>
</dbReference>
<accession>A0A288Q5A7</accession>
<comment type="caution">
    <text evidence="1">The sequence shown here is derived from an EMBL/GenBank/DDBJ whole genome shotgun (WGS) entry which is preliminary data.</text>
</comment>
<evidence type="ECO:0000313" key="1">
    <source>
        <dbReference type="EMBL" id="RDL06547.1"/>
    </source>
</evidence>
<dbReference type="RefSeq" id="WP_070230788.1">
    <property type="nucleotide sequence ID" value="NZ_BJYO01000003.1"/>
</dbReference>
<dbReference type="OrthoDB" id="26941at2"/>
<dbReference type="PANTHER" id="PTHR39157">
    <property type="entry name" value="INTEGRAL MEMBRANE PROTEIN-RELATED"/>
    <property type="match status" value="1"/>
</dbReference>
<evidence type="ECO:0000313" key="2">
    <source>
        <dbReference type="Proteomes" id="UP000254912"/>
    </source>
</evidence>
<dbReference type="AlphaFoldDB" id="A0A288Q5A7"/>
<protein>
    <submittedName>
        <fullName evidence="1">Thiosulfate dehydrogenase [quinone] large subunit</fullName>
    </submittedName>
</protein>
<sequence>MIVFLRNNKVAMWVLTVLRVWLGYNWAVDGFEKVTAKGGFHADGMIMAALKAPVMTPAKTKAFPWYDTFLQLTTGNGKSHAALNAFSFAVSWGELLVGLGLIFGTLTLAAAFFGLLMNFSYLGAGVVSVNPTYIFIEFMILIGGYNSARIGLDRWVTPFLRSKFAFLNNDIEVK</sequence>
<dbReference type="PANTHER" id="PTHR39157:SF1">
    <property type="entry name" value="DOXX FAMILY PROTEIN"/>
    <property type="match status" value="1"/>
</dbReference>
<name>A0A288Q5A7_9LACO</name>
<dbReference type="KEGG" id="wso:WSWS_00126"/>
<proteinExistence type="predicted"/>